<gene>
    <name evidence="1" type="ordered locus">SYNW2034</name>
</gene>
<protein>
    <recommendedName>
        <fullName evidence="3">Sugar synthetase</fullName>
    </recommendedName>
</protein>
<accession>Q7U4N3</accession>
<organism evidence="1 2">
    <name type="scientific">Parasynechococcus marenigrum (strain WH8102)</name>
    <dbReference type="NCBI Taxonomy" id="84588"/>
    <lineage>
        <taxon>Bacteria</taxon>
        <taxon>Bacillati</taxon>
        <taxon>Cyanobacteriota</taxon>
        <taxon>Cyanophyceae</taxon>
        <taxon>Synechococcales</taxon>
        <taxon>Prochlorococcaceae</taxon>
        <taxon>Parasynechococcus</taxon>
        <taxon>Parasynechococcus marenigrum</taxon>
    </lineage>
</organism>
<proteinExistence type="predicted"/>
<name>Q7U4N3_PARMW</name>
<dbReference type="STRING" id="84588.SYNW2034"/>
<dbReference type="HOGENOM" id="CLU_035659_0_0_3"/>
<dbReference type="PANTHER" id="PTHR39517:SF1">
    <property type="entry name" value="LIPID-A-DISACCHARIDE SYNTHASE"/>
    <property type="match status" value="1"/>
</dbReference>
<sequence>MLVVCNGHGEDLIALRVLEQLHAQCPALKLEVLPLVGQGRVFDDAIQNGWLQRIGPAAALPSGGFSNQSITGLLADLKAGLPLLSWQQWRLIGKRARAGLKLLAIGDLLPLLMAWSSGARYGFIGTPKSDYTWCSGPGQSPSDRYHRLKGSEWDPWEWMLMRAARCRLVAMRDGLTARGLQRHGVRALAPGNPMMDGLANGDLPASLGRCRRVLLLCGSRIPEALRNFRRLLDGVSRLKADQPIAVLVAVGSQPSLDQLEPILRDQKFRRGLPPSDQLDAAACWVKGPLLVLIGVKRFQTWASWAEAGVATAGTATEQLVGLGIPALSLPGPGPQFQWPFARRQSRLLGGAVRPCSSTEELHGRLQQLLDNPPLRERLGRIGQRRMGPPGGSARLAALILERLHGY</sequence>
<keyword evidence="2" id="KW-1185">Reference proteome</keyword>
<dbReference type="InterPro" id="IPR019994">
    <property type="entry name" value="Lipid-A-disac_synthase-rel_put"/>
</dbReference>
<dbReference type="Proteomes" id="UP000001422">
    <property type="component" value="Chromosome"/>
</dbReference>
<dbReference type="eggNOG" id="COG4370">
    <property type="taxonomic scope" value="Bacteria"/>
</dbReference>
<dbReference type="EMBL" id="BX569694">
    <property type="protein sequence ID" value="CAE08549.1"/>
    <property type="molecule type" value="Genomic_DNA"/>
</dbReference>
<evidence type="ECO:0000313" key="1">
    <source>
        <dbReference type="EMBL" id="CAE08549.1"/>
    </source>
</evidence>
<dbReference type="NCBIfam" id="TIGR03492">
    <property type="entry name" value="lipid-A-disaccharide synthase-related protein"/>
    <property type="match status" value="1"/>
</dbReference>
<dbReference type="PANTHER" id="PTHR39517">
    <property type="entry name" value="SLL0192 PROTEIN"/>
    <property type="match status" value="1"/>
</dbReference>
<reference evidence="1 2" key="1">
    <citation type="journal article" date="2003" name="Nature">
        <title>The genome of a motile marine Synechococcus.</title>
        <authorList>
            <person name="Palenik B."/>
            <person name="Brahamsha B."/>
            <person name="Larimer F."/>
            <person name="Land M."/>
            <person name="Hauser L."/>
            <person name="Chain P."/>
            <person name="Lamerdin J."/>
            <person name="Regala W."/>
            <person name="Allen E.A."/>
            <person name="McCarren J."/>
            <person name="Paulsen I."/>
            <person name="Dufresne A."/>
            <person name="Partensky F."/>
            <person name="Webb E."/>
            <person name="Waterbury J."/>
        </authorList>
    </citation>
    <scope>NUCLEOTIDE SEQUENCE [LARGE SCALE GENOMIC DNA]</scope>
    <source>
        <strain evidence="1 2">WH8102</strain>
    </source>
</reference>
<dbReference type="SUPFAM" id="SSF53756">
    <property type="entry name" value="UDP-Glycosyltransferase/glycogen phosphorylase"/>
    <property type="match status" value="1"/>
</dbReference>
<dbReference type="RefSeq" id="WP_011128892.1">
    <property type="nucleotide sequence ID" value="NC_005070.1"/>
</dbReference>
<dbReference type="AlphaFoldDB" id="Q7U4N3"/>
<dbReference type="KEGG" id="syw:SYNW2034"/>
<evidence type="ECO:0008006" key="3">
    <source>
        <dbReference type="Google" id="ProtNLM"/>
    </source>
</evidence>
<evidence type="ECO:0000313" key="2">
    <source>
        <dbReference type="Proteomes" id="UP000001422"/>
    </source>
</evidence>